<organism evidence="3 4">
    <name type="scientific">Dendrobium catenatum</name>
    <dbReference type="NCBI Taxonomy" id="906689"/>
    <lineage>
        <taxon>Eukaryota</taxon>
        <taxon>Viridiplantae</taxon>
        <taxon>Streptophyta</taxon>
        <taxon>Embryophyta</taxon>
        <taxon>Tracheophyta</taxon>
        <taxon>Spermatophyta</taxon>
        <taxon>Magnoliopsida</taxon>
        <taxon>Liliopsida</taxon>
        <taxon>Asparagales</taxon>
        <taxon>Orchidaceae</taxon>
        <taxon>Epidendroideae</taxon>
        <taxon>Malaxideae</taxon>
        <taxon>Dendrobiinae</taxon>
        <taxon>Dendrobium</taxon>
    </lineage>
</organism>
<evidence type="ECO:0000313" key="4">
    <source>
        <dbReference type="Proteomes" id="UP000233837"/>
    </source>
</evidence>
<dbReference type="EMBL" id="KZ504159">
    <property type="protein sequence ID" value="PKU59114.1"/>
    <property type="molecule type" value="Genomic_DNA"/>
</dbReference>
<dbReference type="Pfam" id="PF01535">
    <property type="entry name" value="PPR"/>
    <property type="match status" value="2"/>
</dbReference>
<keyword evidence="1" id="KW-0677">Repeat</keyword>
<evidence type="ECO:0000256" key="1">
    <source>
        <dbReference type="ARBA" id="ARBA00022737"/>
    </source>
</evidence>
<accession>A0A2I0V6T1</accession>
<dbReference type="InterPro" id="IPR011990">
    <property type="entry name" value="TPR-like_helical_dom_sf"/>
</dbReference>
<evidence type="ECO:0000256" key="2">
    <source>
        <dbReference type="PROSITE-ProRule" id="PRU00708"/>
    </source>
</evidence>
<dbReference type="InterPro" id="IPR002885">
    <property type="entry name" value="PPR_rpt"/>
</dbReference>
<keyword evidence="4" id="KW-1185">Reference proteome</keyword>
<dbReference type="PROSITE" id="PS51375">
    <property type="entry name" value="PPR"/>
    <property type="match status" value="1"/>
</dbReference>
<reference evidence="3 4" key="2">
    <citation type="journal article" date="2017" name="Nature">
        <title>The Apostasia genome and the evolution of orchids.</title>
        <authorList>
            <person name="Zhang G.Q."/>
            <person name="Liu K.W."/>
            <person name="Li Z."/>
            <person name="Lohaus R."/>
            <person name="Hsiao Y.Y."/>
            <person name="Niu S.C."/>
            <person name="Wang J.Y."/>
            <person name="Lin Y.C."/>
            <person name="Xu Q."/>
            <person name="Chen L.J."/>
            <person name="Yoshida K."/>
            <person name="Fujiwara S."/>
            <person name="Wang Z.W."/>
            <person name="Zhang Y.Q."/>
            <person name="Mitsuda N."/>
            <person name="Wang M."/>
            <person name="Liu G.H."/>
            <person name="Pecoraro L."/>
            <person name="Huang H.X."/>
            <person name="Xiao X.J."/>
            <person name="Lin M."/>
            <person name="Wu X.Y."/>
            <person name="Wu W.L."/>
            <person name="Chen Y.Y."/>
            <person name="Chang S.B."/>
            <person name="Sakamoto S."/>
            <person name="Ohme-Takagi M."/>
            <person name="Yagi M."/>
            <person name="Zeng S.J."/>
            <person name="Shen C.Y."/>
            <person name="Yeh C.M."/>
            <person name="Luo Y.B."/>
            <person name="Tsai W.C."/>
            <person name="Van de Peer Y."/>
            <person name="Liu Z.J."/>
        </authorList>
    </citation>
    <scope>NUCLEOTIDE SEQUENCE [LARGE SCALE GENOMIC DNA]</scope>
    <source>
        <tissue evidence="3">The whole plant</tissue>
    </source>
</reference>
<dbReference type="Pfam" id="PF20431">
    <property type="entry name" value="E_motif"/>
    <property type="match status" value="1"/>
</dbReference>
<dbReference type="AlphaFoldDB" id="A0A2I0V6T1"/>
<dbReference type="Gene3D" id="1.25.40.10">
    <property type="entry name" value="Tetratricopeptide repeat domain"/>
    <property type="match status" value="1"/>
</dbReference>
<dbReference type="SUPFAM" id="SSF48452">
    <property type="entry name" value="TPR-like"/>
    <property type="match status" value="1"/>
</dbReference>
<protein>
    <submittedName>
        <fullName evidence="3">Pentatricopeptide repeat-containing protein</fullName>
    </submittedName>
</protein>
<dbReference type="PANTHER" id="PTHR47926:SF436">
    <property type="entry name" value="PENTATRICOPEPTIDE REPEAT-CONTAINING PROTEIN ELI1, CHLOROPLASTIC-LIKE ISOFORM X2"/>
    <property type="match status" value="1"/>
</dbReference>
<evidence type="ECO:0000313" key="3">
    <source>
        <dbReference type="EMBL" id="PKU59114.1"/>
    </source>
</evidence>
<dbReference type="Proteomes" id="UP000233837">
    <property type="component" value="Unassembled WGS sequence"/>
</dbReference>
<dbReference type="InterPro" id="IPR046848">
    <property type="entry name" value="E_motif"/>
</dbReference>
<dbReference type="GO" id="GO:0009451">
    <property type="term" value="P:RNA modification"/>
    <property type="evidence" value="ECO:0007669"/>
    <property type="project" value="InterPro"/>
</dbReference>
<feature type="repeat" description="PPR" evidence="2">
    <location>
        <begin position="125"/>
        <end position="159"/>
    </location>
</feature>
<sequence length="190" mass="21045">MDRALDVFNEIQETDICLWNSVISILAIHGRGKEAQIFFSRLLETSTSPDSVTFLSVLSACRHSGLVEEGRKLFNLMNDFYGFKPTLRGLQCSNVGALLEASARLGNISMGEYAAKHLMEIDPNDSMCYVSLSNLYSREGRWEDAVRIRKLMSICGMEKVSGCSSVKVGSVVNEFSVGRGLNSIDEKEES</sequence>
<dbReference type="GO" id="GO:0003723">
    <property type="term" value="F:RNA binding"/>
    <property type="evidence" value="ECO:0007669"/>
    <property type="project" value="InterPro"/>
</dbReference>
<dbReference type="PANTHER" id="PTHR47926">
    <property type="entry name" value="PENTATRICOPEPTIDE REPEAT-CONTAINING PROTEIN"/>
    <property type="match status" value="1"/>
</dbReference>
<gene>
    <name evidence="3" type="primary">PCMP-H33</name>
    <name evidence="3" type="ORF">MA16_Dca014856</name>
</gene>
<proteinExistence type="predicted"/>
<name>A0A2I0V6T1_9ASPA</name>
<dbReference type="NCBIfam" id="TIGR00756">
    <property type="entry name" value="PPR"/>
    <property type="match status" value="1"/>
</dbReference>
<dbReference type="InterPro" id="IPR046960">
    <property type="entry name" value="PPR_At4g14850-like_plant"/>
</dbReference>
<reference evidence="3 4" key="1">
    <citation type="journal article" date="2016" name="Sci. Rep.">
        <title>The Dendrobium catenatum Lindl. genome sequence provides insights into polysaccharide synthase, floral development and adaptive evolution.</title>
        <authorList>
            <person name="Zhang G.Q."/>
            <person name="Xu Q."/>
            <person name="Bian C."/>
            <person name="Tsai W.C."/>
            <person name="Yeh C.M."/>
            <person name="Liu K.W."/>
            <person name="Yoshida K."/>
            <person name="Zhang L.S."/>
            <person name="Chang S.B."/>
            <person name="Chen F."/>
            <person name="Shi Y."/>
            <person name="Su Y.Y."/>
            <person name="Zhang Y.Q."/>
            <person name="Chen L.J."/>
            <person name="Yin Y."/>
            <person name="Lin M."/>
            <person name="Huang H."/>
            <person name="Deng H."/>
            <person name="Wang Z.W."/>
            <person name="Zhu S.L."/>
            <person name="Zhao X."/>
            <person name="Deng C."/>
            <person name="Niu S.C."/>
            <person name="Huang J."/>
            <person name="Wang M."/>
            <person name="Liu G.H."/>
            <person name="Yang H.J."/>
            <person name="Xiao X.J."/>
            <person name="Hsiao Y.Y."/>
            <person name="Wu W.L."/>
            <person name="Chen Y.Y."/>
            <person name="Mitsuda N."/>
            <person name="Ohme-Takagi M."/>
            <person name="Luo Y.B."/>
            <person name="Van de Peer Y."/>
            <person name="Liu Z.J."/>
        </authorList>
    </citation>
    <scope>NUCLEOTIDE SEQUENCE [LARGE SCALE GENOMIC DNA]</scope>
    <source>
        <tissue evidence="3">The whole plant</tissue>
    </source>
</reference>